<dbReference type="KEGG" id="mmyr:MXMO3_01346"/>
<protein>
    <recommendedName>
        <fullName evidence="1">N-acetyltransferase domain-containing protein</fullName>
    </recommendedName>
</protein>
<proteinExistence type="predicted"/>
<gene>
    <name evidence="2" type="ORF">MXMO3_01346</name>
</gene>
<dbReference type="InterPro" id="IPR000182">
    <property type="entry name" value="GNAT_dom"/>
</dbReference>
<evidence type="ECO:0000259" key="1">
    <source>
        <dbReference type="Pfam" id="PF00583"/>
    </source>
</evidence>
<dbReference type="RefSeq" id="WP_117395359.1">
    <property type="nucleotide sequence ID" value="NZ_CP021330.1"/>
</dbReference>
<evidence type="ECO:0000313" key="3">
    <source>
        <dbReference type="Proteomes" id="UP000258927"/>
    </source>
</evidence>
<organism evidence="2 3">
    <name type="scientific">Maritalea myrionectae</name>
    <dbReference type="NCBI Taxonomy" id="454601"/>
    <lineage>
        <taxon>Bacteria</taxon>
        <taxon>Pseudomonadati</taxon>
        <taxon>Pseudomonadota</taxon>
        <taxon>Alphaproteobacteria</taxon>
        <taxon>Hyphomicrobiales</taxon>
        <taxon>Devosiaceae</taxon>
        <taxon>Maritalea</taxon>
    </lineage>
</organism>
<keyword evidence="3" id="KW-1185">Reference proteome</keyword>
<dbReference type="GO" id="GO:0016747">
    <property type="term" value="F:acyltransferase activity, transferring groups other than amino-acyl groups"/>
    <property type="evidence" value="ECO:0007669"/>
    <property type="project" value="InterPro"/>
</dbReference>
<reference evidence="2 3" key="1">
    <citation type="submission" date="2017-05" db="EMBL/GenBank/DDBJ databases">
        <title>Genome Analysis of Maritalea myrionectae HL2708#5.</title>
        <authorList>
            <consortium name="Cotde Inc.-PKNU"/>
            <person name="Jang D."/>
            <person name="Oh H.-M."/>
        </authorList>
    </citation>
    <scope>NUCLEOTIDE SEQUENCE [LARGE SCALE GENOMIC DNA]</scope>
    <source>
        <strain evidence="2 3">HL2708#5</strain>
    </source>
</reference>
<dbReference type="EMBL" id="CP021330">
    <property type="protein sequence ID" value="AVX03877.1"/>
    <property type="molecule type" value="Genomic_DNA"/>
</dbReference>
<dbReference type="CDD" id="cd04301">
    <property type="entry name" value="NAT_SF"/>
    <property type="match status" value="1"/>
</dbReference>
<dbReference type="AlphaFoldDB" id="A0A2R4MCX3"/>
<accession>A0A2R4MCX3</accession>
<sequence>MLKLIEPKPEDKPLLDRLEQLYGYDFSEIAGNVIGADGLYGSNPCFTEMWTDPNRFPRLIYVNDEPAGLALVHQLGERKYDMEQFFVMRKFRRSGIGRDATHQLFRAFPGHWTVEQITENIGAQAFWRNSISTFTNGKYHDTFGDDPVQSFEC</sequence>
<dbReference type="Pfam" id="PF00583">
    <property type="entry name" value="Acetyltransf_1"/>
    <property type="match status" value="1"/>
</dbReference>
<dbReference type="Proteomes" id="UP000258927">
    <property type="component" value="Chromosome"/>
</dbReference>
<dbReference type="SUPFAM" id="SSF55729">
    <property type="entry name" value="Acyl-CoA N-acyltransferases (Nat)"/>
    <property type="match status" value="1"/>
</dbReference>
<evidence type="ECO:0000313" key="2">
    <source>
        <dbReference type="EMBL" id="AVX03877.1"/>
    </source>
</evidence>
<name>A0A2R4MCX3_9HYPH</name>
<dbReference type="InterPro" id="IPR016181">
    <property type="entry name" value="Acyl_CoA_acyltransferase"/>
</dbReference>
<feature type="domain" description="N-acetyltransferase" evidence="1">
    <location>
        <begin position="46"/>
        <end position="128"/>
    </location>
</feature>
<dbReference type="Gene3D" id="3.40.630.30">
    <property type="match status" value="1"/>
</dbReference>